<dbReference type="AlphaFoldDB" id="A0A2V2YWX3"/>
<organism evidence="2 3">
    <name type="scientific">Paenibacillus cellulosilyticus</name>
    <dbReference type="NCBI Taxonomy" id="375489"/>
    <lineage>
        <taxon>Bacteria</taxon>
        <taxon>Bacillati</taxon>
        <taxon>Bacillota</taxon>
        <taxon>Bacilli</taxon>
        <taxon>Bacillales</taxon>
        <taxon>Paenibacillaceae</taxon>
        <taxon>Paenibacillus</taxon>
    </lineage>
</organism>
<dbReference type="OrthoDB" id="1739319at2"/>
<dbReference type="EMBL" id="QGTQ01000005">
    <property type="protein sequence ID" value="PWW05256.1"/>
    <property type="molecule type" value="Genomic_DNA"/>
</dbReference>
<keyword evidence="3" id="KW-1185">Reference proteome</keyword>
<comment type="caution">
    <text evidence="2">The sequence shown here is derived from an EMBL/GenBank/DDBJ whole genome shotgun (WGS) entry which is preliminary data.</text>
</comment>
<evidence type="ECO:0000313" key="2">
    <source>
        <dbReference type="EMBL" id="PWW05256.1"/>
    </source>
</evidence>
<name>A0A2V2YWX3_9BACL</name>
<sequence length="154" mass="16899">MKRKWLAAFTVLLLVVMMSFTVSSSAAPSTYVHGVFSTSPLYVKDGVTGNWLTATSGNAIASWTENPLSSGDQGFFNAIVYVGSVKYEFRLVSLSATTTDQIDGTFDIYVNNTLTATVNGTVYGLSQPVGNYFKFYDSAYNWHVSAYITSRLDY</sequence>
<dbReference type="Proteomes" id="UP000246635">
    <property type="component" value="Unassembled WGS sequence"/>
</dbReference>
<evidence type="ECO:0000256" key="1">
    <source>
        <dbReference type="SAM" id="SignalP"/>
    </source>
</evidence>
<accession>A0A2V2YWX3</accession>
<protein>
    <submittedName>
        <fullName evidence="2">Uncharacterized protein</fullName>
    </submittedName>
</protein>
<dbReference type="RefSeq" id="WP_110043782.1">
    <property type="nucleotide sequence ID" value="NZ_CP054612.1"/>
</dbReference>
<proteinExistence type="predicted"/>
<feature type="signal peptide" evidence="1">
    <location>
        <begin position="1"/>
        <end position="26"/>
    </location>
</feature>
<gene>
    <name evidence="2" type="ORF">DFQ01_105240</name>
</gene>
<feature type="chain" id="PRO_5015890419" evidence="1">
    <location>
        <begin position="27"/>
        <end position="154"/>
    </location>
</feature>
<evidence type="ECO:0000313" key="3">
    <source>
        <dbReference type="Proteomes" id="UP000246635"/>
    </source>
</evidence>
<keyword evidence="1" id="KW-0732">Signal</keyword>
<reference evidence="2 3" key="1">
    <citation type="submission" date="2018-05" db="EMBL/GenBank/DDBJ databases">
        <title>Genomic Encyclopedia of Type Strains, Phase III (KMG-III): the genomes of soil and plant-associated and newly described type strains.</title>
        <authorList>
            <person name="Whitman W."/>
        </authorList>
    </citation>
    <scope>NUCLEOTIDE SEQUENCE [LARGE SCALE GENOMIC DNA]</scope>
    <source>
        <strain evidence="2 3">CECT 5696</strain>
    </source>
</reference>